<sequence>MEFMAQVRPIFQPIVAGHKHADQLISLAGEPWMTDLLISSAFANSAGVSAVSAALVPVAGNTRAFIGVRNGSTTAQAAAALLKLGIQLYGVDTATRSRIFHPKVYLASTANRSRAIIGSANLTHPGLYNNIEAGADLELDHADASDKAFVDGFLDGFADLVANHPLHCFPITSGRQIVDLLKQGLLEDERNPKTQTAYGAGKQGAQTSKSPIALPLTAPPKKKARKPKPPVAGGGQTTVSAPPTFGQLVWVKPNLPSSDLQLNQGSNVPGVLRLTQAGYQVNGQTIDQKTYFRNQVFAQLNWTYDAAKQKDVADVPISLVIAGVYVGDFDLSLSHKPAWAAGQGNYTTGLHWGGATGHIKQQGLRGRDLRLYEPANPQSRFVIEIN</sequence>
<dbReference type="Gene3D" id="3.30.870.10">
    <property type="entry name" value="Endonuclease Chain A"/>
    <property type="match status" value="1"/>
</dbReference>
<dbReference type="EMBL" id="JADZGI010000001">
    <property type="protein sequence ID" value="MBH0111425.1"/>
    <property type="molecule type" value="Genomic_DNA"/>
</dbReference>
<dbReference type="AlphaFoldDB" id="A0A931H8R4"/>
<dbReference type="CDD" id="cd09117">
    <property type="entry name" value="PLDc_Bfil_DEXD_like"/>
    <property type="match status" value="1"/>
</dbReference>
<protein>
    <submittedName>
        <fullName evidence="2">Phospholipase D family protein</fullName>
    </submittedName>
</protein>
<reference evidence="2" key="1">
    <citation type="submission" date="2020-11" db="EMBL/GenBank/DDBJ databases">
        <title>Novosphingobium aureum sp. nov., a marine bacterium isolated from sediment of a salt flat.</title>
        <authorList>
            <person name="Yoo Y."/>
            <person name="Kim J.-J."/>
        </authorList>
    </citation>
    <scope>NUCLEOTIDE SEQUENCE</scope>
    <source>
        <strain evidence="2">YJ-S2-02</strain>
    </source>
</reference>
<name>A0A931H8R4_9SPHN</name>
<comment type="caution">
    <text evidence="2">The sequence shown here is derived from an EMBL/GenBank/DDBJ whole genome shotgun (WGS) entry which is preliminary data.</text>
</comment>
<accession>A0A931H8R4</accession>
<keyword evidence="3" id="KW-1185">Reference proteome</keyword>
<proteinExistence type="predicted"/>
<evidence type="ECO:0000313" key="2">
    <source>
        <dbReference type="EMBL" id="MBH0111425.1"/>
    </source>
</evidence>
<gene>
    <name evidence="2" type="ORF">I5E68_00485</name>
</gene>
<evidence type="ECO:0000313" key="3">
    <source>
        <dbReference type="Proteomes" id="UP000617634"/>
    </source>
</evidence>
<dbReference type="Proteomes" id="UP000617634">
    <property type="component" value="Unassembled WGS sequence"/>
</dbReference>
<evidence type="ECO:0000256" key="1">
    <source>
        <dbReference type="SAM" id="MobiDB-lite"/>
    </source>
</evidence>
<feature type="region of interest" description="Disordered" evidence="1">
    <location>
        <begin position="195"/>
        <end position="238"/>
    </location>
</feature>
<organism evidence="2 3">
    <name type="scientific">Novosphingobium aureum</name>
    <dbReference type="NCBI Taxonomy" id="2792964"/>
    <lineage>
        <taxon>Bacteria</taxon>
        <taxon>Pseudomonadati</taxon>
        <taxon>Pseudomonadota</taxon>
        <taxon>Alphaproteobacteria</taxon>
        <taxon>Sphingomonadales</taxon>
        <taxon>Sphingomonadaceae</taxon>
        <taxon>Novosphingobium</taxon>
    </lineage>
</organism>